<evidence type="ECO:0000313" key="3">
    <source>
        <dbReference type="Proteomes" id="UP000437017"/>
    </source>
</evidence>
<comment type="caution">
    <text evidence="2">The sequence shown here is derived from an EMBL/GenBank/DDBJ whole genome shotgun (WGS) entry which is preliminary data.</text>
</comment>
<protein>
    <submittedName>
        <fullName evidence="2">Uncharacterized protein</fullName>
    </submittedName>
</protein>
<proteinExistence type="predicted"/>
<reference evidence="2 3" key="1">
    <citation type="journal article" date="2019" name="PLoS ONE">
        <title>Genomic analyses reveal an absence of contemporary introgressive admixture between fin whales and blue whales, despite known hybrids.</title>
        <authorList>
            <person name="Westbury M.V."/>
            <person name="Petersen B."/>
            <person name="Lorenzen E.D."/>
        </authorList>
    </citation>
    <scope>NUCLEOTIDE SEQUENCE [LARGE SCALE GENOMIC DNA]</scope>
    <source>
        <strain evidence="2">FinWhale-01</strain>
    </source>
</reference>
<evidence type="ECO:0000256" key="1">
    <source>
        <dbReference type="SAM" id="MobiDB-lite"/>
    </source>
</evidence>
<sequence>MSSWTQREGCAAKFVPLEAPFLTTARSRHVTDRGAPEASGEEGGDSRRDGGNLRAALGGHEHYDPETRWHHSGSAQNGLLTSCISSPAACHGDSIVPYVNYLIELLEFQ</sequence>
<accession>A0A643C1P4</accession>
<dbReference type="OrthoDB" id="10505134at2759"/>
<evidence type="ECO:0000313" key="2">
    <source>
        <dbReference type="EMBL" id="KAB0393858.1"/>
    </source>
</evidence>
<feature type="compositionally biased region" description="Basic and acidic residues" evidence="1">
    <location>
        <begin position="59"/>
        <end position="69"/>
    </location>
</feature>
<dbReference type="EMBL" id="SGJD01002956">
    <property type="protein sequence ID" value="KAB0393858.1"/>
    <property type="molecule type" value="Genomic_DNA"/>
</dbReference>
<name>A0A643C1P4_BALPH</name>
<dbReference type="Proteomes" id="UP000437017">
    <property type="component" value="Unassembled WGS sequence"/>
</dbReference>
<dbReference type="AlphaFoldDB" id="A0A643C1P4"/>
<feature type="region of interest" description="Disordered" evidence="1">
    <location>
        <begin position="25"/>
        <end position="73"/>
    </location>
</feature>
<organism evidence="2 3">
    <name type="scientific">Balaenoptera physalus</name>
    <name type="common">Fin whale</name>
    <name type="synonym">Balaena physalus</name>
    <dbReference type="NCBI Taxonomy" id="9770"/>
    <lineage>
        <taxon>Eukaryota</taxon>
        <taxon>Metazoa</taxon>
        <taxon>Chordata</taxon>
        <taxon>Craniata</taxon>
        <taxon>Vertebrata</taxon>
        <taxon>Euteleostomi</taxon>
        <taxon>Mammalia</taxon>
        <taxon>Eutheria</taxon>
        <taxon>Laurasiatheria</taxon>
        <taxon>Artiodactyla</taxon>
        <taxon>Whippomorpha</taxon>
        <taxon>Cetacea</taxon>
        <taxon>Mysticeti</taxon>
        <taxon>Balaenopteridae</taxon>
        <taxon>Balaenoptera</taxon>
    </lineage>
</organism>
<gene>
    <name evidence="2" type="ORF">E2I00_011566</name>
</gene>
<keyword evidence="3" id="KW-1185">Reference proteome</keyword>